<reference evidence="1 2" key="1">
    <citation type="submission" date="2020-10" db="EMBL/GenBank/DDBJ databases">
        <title>Connecting structure to function with the recovery of over 1000 high-quality activated sludge metagenome-assembled genomes encoding full-length rRNA genes using long-read sequencing.</title>
        <authorList>
            <person name="Singleton C.M."/>
            <person name="Petriglieri F."/>
            <person name="Kristensen J.M."/>
            <person name="Kirkegaard R.H."/>
            <person name="Michaelsen T.Y."/>
            <person name="Andersen M.H."/>
            <person name="Karst S.M."/>
            <person name="Dueholm M.S."/>
            <person name="Nielsen P.H."/>
            <person name="Albertsen M."/>
        </authorList>
    </citation>
    <scope>NUCLEOTIDE SEQUENCE [LARGE SCALE GENOMIC DNA]</scope>
    <source>
        <strain evidence="1">Ribe_18-Q3-R11-54_MAXAC.273</strain>
    </source>
</reference>
<comment type="caution">
    <text evidence="1">The sequence shown here is derived from an EMBL/GenBank/DDBJ whole genome shotgun (WGS) entry which is preliminary data.</text>
</comment>
<proteinExistence type="predicted"/>
<evidence type="ECO:0000313" key="1">
    <source>
        <dbReference type="EMBL" id="MBK9983128.1"/>
    </source>
</evidence>
<gene>
    <name evidence="1" type="ORF">IPP15_12025</name>
</gene>
<dbReference type="Proteomes" id="UP000808337">
    <property type="component" value="Unassembled WGS sequence"/>
</dbReference>
<dbReference type="EMBL" id="JADKGY010000009">
    <property type="protein sequence ID" value="MBK9983128.1"/>
    <property type="molecule type" value="Genomic_DNA"/>
</dbReference>
<accession>A0A9D7XT13</accession>
<organism evidence="1 2">
    <name type="scientific">Candidatus Opimibacter skivensis</name>
    <dbReference type="NCBI Taxonomy" id="2982028"/>
    <lineage>
        <taxon>Bacteria</taxon>
        <taxon>Pseudomonadati</taxon>
        <taxon>Bacteroidota</taxon>
        <taxon>Saprospiria</taxon>
        <taxon>Saprospirales</taxon>
        <taxon>Saprospiraceae</taxon>
        <taxon>Candidatus Opimibacter</taxon>
    </lineage>
</organism>
<evidence type="ECO:0000313" key="2">
    <source>
        <dbReference type="Proteomes" id="UP000808337"/>
    </source>
</evidence>
<dbReference type="AlphaFoldDB" id="A0A9D7XT13"/>
<protein>
    <submittedName>
        <fullName evidence="1">Uncharacterized protein</fullName>
    </submittedName>
</protein>
<sequence length="75" mass="8859">MSKIAGMVDESMDLEQLKSAPPQPWEFRSKPLGGDFDRVARWRYRKFSPWLPDFRNDALGIYGKEYSSMIKWNMV</sequence>
<name>A0A9D7XT13_9BACT</name>